<feature type="domain" description="HTH cro/C1-type" evidence="1">
    <location>
        <begin position="12"/>
        <end position="65"/>
    </location>
</feature>
<proteinExistence type="predicted"/>
<dbReference type="CDD" id="cd00093">
    <property type="entry name" value="HTH_XRE"/>
    <property type="match status" value="1"/>
</dbReference>
<dbReference type="EMBL" id="QXJM01000040">
    <property type="protein sequence ID" value="RIE01592.1"/>
    <property type="molecule type" value="Genomic_DNA"/>
</dbReference>
<dbReference type="Pfam" id="PF13443">
    <property type="entry name" value="HTH_26"/>
    <property type="match status" value="1"/>
</dbReference>
<dbReference type="InterPro" id="IPR001387">
    <property type="entry name" value="Cro/C1-type_HTH"/>
</dbReference>
<reference evidence="2 3" key="1">
    <citation type="submission" date="2018-09" db="EMBL/GenBank/DDBJ databases">
        <title>Cohnella cavernae sp. nov., isolated from a karst cave.</title>
        <authorList>
            <person name="Zhu H."/>
        </authorList>
    </citation>
    <scope>NUCLEOTIDE SEQUENCE [LARGE SCALE GENOMIC DNA]</scope>
    <source>
        <strain evidence="2 3">K2E09-144</strain>
    </source>
</reference>
<evidence type="ECO:0000259" key="1">
    <source>
        <dbReference type="PROSITE" id="PS50943"/>
    </source>
</evidence>
<accession>A0A398CHV3</accession>
<sequence>MRKKVVVKIPMLLKKHGISLRELSRLTDIRHAALSELSSQKRQNINFNHIEKIAEAFDIHDIREIIDLKSNGQSR</sequence>
<dbReference type="GO" id="GO:0003677">
    <property type="term" value="F:DNA binding"/>
    <property type="evidence" value="ECO:0007669"/>
    <property type="project" value="InterPro"/>
</dbReference>
<organism evidence="2 3">
    <name type="scientific">Cohnella faecalis</name>
    <dbReference type="NCBI Taxonomy" id="2315694"/>
    <lineage>
        <taxon>Bacteria</taxon>
        <taxon>Bacillati</taxon>
        <taxon>Bacillota</taxon>
        <taxon>Bacilli</taxon>
        <taxon>Bacillales</taxon>
        <taxon>Paenibacillaceae</taxon>
        <taxon>Cohnella</taxon>
    </lineage>
</organism>
<dbReference type="Gene3D" id="1.10.260.40">
    <property type="entry name" value="lambda repressor-like DNA-binding domains"/>
    <property type="match status" value="1"/>
</dbReference>
<protein>
    <submittedName>
        <fullName evidence="2">XRE family transcriptional regulator</fullName>
    </submittedName>
</protein>
<comment type="caution">
    <text evidence="2">The sequence shown here is derived from an EMBL/GenBank/DDBJ whole genome shotgun (WGS) entry which is preliminary data.</text>
</comment>
<dbReference type="Proteomes" id="UP000266340">
    <property type="component" value="Unassembled WGS sequence"/>
</dbReference>
<evidence type="ECO:0000313" key="3">
    <source>
        <dbReference type="Proteomes" id="UP000266340"/>
    </source>
</evidence>
<dbReference type="SUPFAM" id="SSF47413">
    <property type="entry name" value="lambda repressor-like DNA-binding domains"/>
    <property type="match status" value="1"/>
</dbReference>
<dbReference type="RefSeq" id="WP_119151845.1">
    <property type="nucleotide sequence ID" value="NZ_JBHSOV010000032.1"/>
</dbReference>
<evidence type="ECO:0000313" key="2">
    <source>
        <dbReference type="EMBL" id="RIE01592.1"/>
    </source>
</evidence>
<dbReference type="PROSITE" id="PS50943">
    <property type="entry name" value="HTH_CROC1"/>
    <property type="match status" value="1"/>
</dbReference>
<dbReference type="AlphaFoldDB" id="A0A398CHV3"/>
<gene>
    <name evidence="2" type="ORF">D3H35_24925</name>
</gene>
<keyword evidence="3" id="KW-1185">Reference proteome</keyword>
<dbReference type="InterPro" id="IPR010982">
    <property type="entry name" value="Lambda_DNA-bd_dom_sf"/>
</dbReference>
<name>A0A398CHV3_9BACL</name>
<dbReference type="OrthoDB" id="2186666at2"/>